<comment type="caution">
    <text evidence="1">The sequence shown here is derived from an EMBL/GenBank/DDBJ whole genome shotgun (WGS) entry which is preliminary data.</text>
</comment>
<organism evidence="1 2">
    <name type="scientific">Acaulospora colombiana</name>
    <dbReference type="NCBI Taxonomy" id="27376"/>
    <lineage>
        <taxon>Eukaryota</taxon>
        <taxon>Fungi</taxon>
        <taxon>Fungi incertae sedis</taxon>
        <taxon>Mucoromycota</taxon>
        <taxon>Glomeromycotina</taxon>
        <taxon>Glomeromycetes</taxon>
        <taxon>Diversisporales</taxon>
        <taxon>Acaulosporaceae</taxon>
        <taxon>Acaulospora</taxon>
    </lineage>
</organism>
<gene>
    <name evidence="1" type="ORF">ACOLOM_LOCUS7038</name>
</gene>
<keyword evidence="2" id="KW-1185">Reference proteome</keyword>
<proteinExistence type="predicted"/>
<evidence type="ECO:0000313" key="2">
    <source>
        <dbReference type="Proteomes" id="UP000789525"/>
    </source>
</evidence>
<name>A0ACA9MSS8_9GLOM</name>
<feature type="non-terminal residue" evidence="1">
    <location>
        <position position="1"/>
    </location>
</feature>
<dbReference type="Proteomes" id="UP000789525">
    <property type="component" value="Unassembled WGS sequence"/>
</dbReference>
<protein>
    <submittedName>
        <fullName evidence="1">16092_t:CDS:1</fullName>
    </submittedName>
</protein>
<dbReference type="EMBL" id="CAJVPT010015447">
    <property type="protein sequence ID" value="CAG8611763.1"/>
    <property type="molecule type" value="Genomic_DNA"/>
</dbReference>
<sequence>EETFSSSLARSKIFMMKVPDDLVGVAFSKVVDSPLQTCAVSLAVASLGYLSAKKLFSKGRSTLSYPPGSQLITHFGSFLYYEYNLDIVCQLTIMMSSVVPTEADPPVEQSKQVGFLQLWPGID</sequence>
<reference evidence="1" key="1">
    <citation type="submission" date="2021-06" db="EMBL/GenBank/DDBJ databases">
        <authorList>
            <person name="Kallberg Y."/>
            <person name="Tangrot J."/>
            <person name="Rosling A."/>
        </authorList>
    </citation>
    <scope>NUCLEOTIDE SEQUENCE</scope>
    <source>
        <strain evidence="1">CL356</strain>
    </source>
</reference>
<accession>A0ACA9MSS8</accession>
<evidence type="ECO:0000313" key="1">
    <source>
        <dbReference type="EMBL" id="CAG8611763.1"/>
    </source>
</evidence>